<evidence type="ECO:0000313" key="1">
    <source>
        <dbReference type="EnsemblMetazoa" id="OVOC7404.1"/>
    </source>
</evidence>
<organism evidence="1 2">
    <name type="scientific">Onchocerca volvulus</name>
    <dbReference type="NCBI Taxonomy" id="6282"/>
    <lineage>
        <taxon>Eukaryota</taxon>
        <taxon>Metazoa</taxon>
        <taxon>Ecdysozoa</taxon>
        <taxon>Nematoda</taxon>
        <taxon>Chromadorea</taxon>
        <taxon>Rhabditida</taxon>
        <taxon>Spirurina</taxon>
        <taxon>Spiruromorpha</taxon>
        <taxon>Filarioidea</taxon>
        <taxon>Onchocercidae</taxon>
        <taxon>Onchocerca</taxon>
    </lineage>
</organism>
<protein>
    <submittedName>
        <fullName evidence="1">Uncharacterized protein</fullName>
    </submittedName>
</protein>
<dbReference type="AlphaFoldDB" id="A0A8R1TZ79"/>
<reference evidence="1" key="2">
    <citation type="submission" date="2022-06" db="UniProtKB">
        <authorList>
            <consortium name="EnsemblMetazoa"/>
        </authorList>
    </citation>
    <scope>IDENTIFICATION</scope>
</reference>
<proteinExistence type="predicted"/>
<accession>A0A8R1TZ79</accession>
<keyword evidence="2" id="KW-1185">Reference proteome</keyword>
<dbReference type="EnsemblMetazoa" id="OVOC7404.1">
    <property type="protein sequence ID" value="OVOC7404.1"/>
    <property type="gene ID" value="WBGene00244213"/>
</dbReference>
<evidence type="ECO:0000313" key="2">
    <source>
        <dbReference type="Proteomes" id="UP000024404"/>
    </source>
</evidence>
<reference evidence="2" key="1">
    <citation type="submission" date="2013-10" db="EMBL/GenBank/DDBJ databases">
        <title>Genome sequencing of Onchocerca volvulus.</title>
        <authorList>
            <person name="Cotton J."/>
            <person name="Tsai J."/>
            <person name="Stanley E."/>
            <person name="Tracey A."/>
            <person name="Holroyd N."/>
            <person name="Lustigman S."/>
            <person name="Berriman M."/>
        </authorList>
    </citation>
    <scope>NUCLEOTIDE SEQUENCE</scope>
</reference>
<dbReference type="Proteomes" id="UP000024404">
    <property type="component" value="Unassembled WGS sequence"/>
</dbReference>
<sequence>MEQFYRAIVNLPYGPTQQSPYNTAYTVNTRQTLASLGFDMDAFEITDCYGKRMGNKTSASVPANHVVAPTATVATVPQYSHPYGFGVPFIDPFNMQYVWNPTINSTMYGVFDNSSNLLAKGYCNQIMVGLSPTIVNNNGASIGGDGMTQASNVPSVNLHQYVTSTSLLNGTPTFRNDGSGDGQNNHH</sequence>
<dbReference type="OMA" id="INSTMYG"/>
<name>A0A8R1TZ79_ONCVO</name>
<dbReference type="EMBL" id="CMVM020000193">
    <property type="status" value="NOT_ANNOTATED_CDS"/>
    <property type="molecule type" value="Genomic_DNA"/>
</dbReference>